<comment type="caution">
    <text evidence="3">The sequence shown here is derived from an EMBL/GenBank/DDBJ whole genome shotgun (WGS) entry which is preliminary data.</text>
</comment>
<dbReference type="PANTHER" id="PTHR12436">
    <property type="entry name" value="80 KDA MCM3-ASSOCIATED PROTEIN"/>
    <property type="match status" value="1"/>
</dbReference>
<feature type="compositionally biased region" description="Low complexity" evidence="1">
    <location>
        <begin position="591"/>
        <end position="609"/>
    </location>
</feature>
<name>A0A9P6B306_9AGAM</name>
<dbReference type="EMBL" id="MU128944">
    <property type="protein sequence ID" value="KAF9516015.1"/>
    <property type="molecule type" value="Genomic_DNA"/>
</dbReference>
<dbReference type="GO" id="GO:0070390">
    <property type="term" value="C:transcription export complex 2"/>
    <property type="evidence" value="ECO:0007669"/>
    <property type="project" value="TreeGrafter"/>
</dbReference>
<sequence>MNGQNGVAEARLARFTGTKVTENRYELLKARREAERRIAIKEGLIPDPNRRTTLEEAFNLVGICEDMCPEFEREQRDHQRAVDKWEINPATNRIDPQRAVKTFHRPAAGDETPLPSDVRPPHVLKSTLDYLIHNLLASNSLEATHNFIRDRTRSIRQDFTLQHESGPLAIECHERIARLHILSLHEMRGVKDYTEHLEMEQVRKVLQSLIEFYDDARLTSSPTPNQAEFRAYHLLAHIRDPEVARQLERQSPDILDTPIVQIALDLHAVAQRNNVANSRRAANTEAAQNLFSRFFQLTARSKTPFLVACLLEFHFEDIRKGALKAMKSSFREMHKAFPIDTLTDMLGFNDDFDTAAFVQACKLEAVFDHITGLPSAVKVHNRAIFDDSATIIPTKSTRLVGSKRGSLSDVDFIDGKVLPEFETPTVPPSPITSKASLFDSFMPSTHPMIALSRKPSLQATAFTQPSNKLAAFSTTTTVQSPLAPPPSPSFTRPFSPEINLQSPLTYAFPPSTHQPSNSVFAHTSAFPRSVPSSQEVSLNTSPSFRDPALSPSRRPFFIPPGPHFETSPLQSPNTSKSIPSITAFSRKSSRSETTSPSSPITPSRRKSSILISSTPIPSSTLIEPSLELGQNPADPLFEHKEAEQERLVKEARAVLVESLAESTFDTMARSWMALEYRNILADQQRRRSLLRSMLDRWTGRLIGVVQAKDLADRGRVALREVLRRVQWTAGRQNVDTGRSGLKDPRRLRLPVVDEEYVQTLKEASLYLSYHGPSAGAKRAELWAKGSFLESLRARLRTLRRGYPPHWHIWLRTVSSSLQDPTAQWLRRKLDMEGCSLSAADLLDGLTIRSIDDNEMMVKPPTMDLTSPGLIVFEVTQTLGVSNTSDLGPTWLNEIIRLHHLLHAIPSGPGYDPVLLFMIWVPRDIEYEVFRTNVLSKASCLGLAHIHQSSVVLLSSATAADEGFASVIDKLTFDVTGHRGSSLSIEDIVEPFATAWRDALGRGMRHISPGPNKISWRGYAILFRCMVLSLNQMIESVWELAFGRTGTNPVTLFPLPQFNLVNGVFGSDHLFSALLEYLASPALRSYPAVEVFKAELRNHAYFAHDALLQSLLQRLVDTVVLEIILSTESVFASTGGIALAGQQATSASVALFKERLDESIRGLPVNDEVPPPIANGGNPDDGRNVLGRTMKKVSSLLQTIREARAKHDLPILNDRGISSKLS</sequence>
<feature type="domain" description="SAC3/GANP/THP3 conserved" evidence="2">
    <location>
        <begin position="67"/>
        <end position="364"/>
    </location>
</feature>
<evidence type="ECO:0000259" key="2">
    <source>
        <dbReference type="Pfam" id="PF03399"/>
    </source>
</evidence>
<dbReference type="InterPro" id="IPR045107">
    <property type="entry name" value="SAC3/GANP/THP3"/>
</dbReference>
<dbReference type="AlphaFoldDB" id="A0A9P6B306"/>
<protein>
    <recommendedName>
        <fullName evidence="2">SAC3/GANP/THP3 conserved domain-containing protein</fullName>
    </recommendedName>
</protein>
<dbReference type="Gene3D" id="1.25.40.990">
    <property type="match status" value="1"/>
</dbReference>
<dbReference type="Pfam" id="PF03399">
    <property type="entry name" value="SAC3_GANP"/>
    <property type="match status" value="1"/>
</dbReference>
<dbReference type="PANTHER" id="PTHR12436:SF3">
    <property type="entry name" value="GERMINAL-CENTER ASSOCIATED NUCLEAR PROTEIN"/>
    <property type="match status" value="1"/>
</dbReference>
<dbReference type="GO" id="GO:0005737">
    <property type="term" value="C:cytoplasm"/>
    <property type="evidence" value="ECO:0007669"/>
    <property type="project" value="TreeGrafter"/>
</dbReference>
<organism evidence="3 4">
    <name type="scientific">Hydnum rufescens UP504</name>
    <dbReference type="NCBI Taxonomy" id="1448309"/>
    <lineage>
        <taxon>Eukaryota</taxon>
        <taxon>Fungi</taxon>
        <taxon>Dikarya</taxon>
        <taxon>Basidiomycota</taxon>
        <taxon>Agaricomycotina</taxon>
        <taxon>Agaricomycetes</taxon>
        <taxon>Cantharellales</taxon>
        <taxon>Hydnaceae</taxon>
        <taxon>Hydnum</taxon>
    </lineage>
</organism>
<feature type="compositionally biased region" description="Polar residues" evidence="1">
    <location>
        <begin position="531"/>
        <end position="543"/>
    </location>
</feature>
<gene>
    <name evidence="3" type="ORF">BS47DRAFT_1360595</name>
</gene>
<accession>A0A9P6B306</accession>
<keyword evidence="4" id="KW-1185">Reference proteome</keyword>
<dbReference type="OrthoDB" id="264795at2759"/>
<dbReference type="InterPro" id="IPR005062">
    <property type="entry name" value="SAC3/GANP/THP3_conserved"/>
</dbReference>
<proteinExistence type="predicted"/>
<dbReference type="Proteomes" id="UP000886523">
    <property type="component" value="Unassembled WGS sequence"/>
</dbReference>
<evidence type="ECO:0000313" key="4">
    <source>
        <dbReference type="Proteomes" id="UP000886523"/>
    </source>
</evidence>
<reference evidence="3" key="1">
    <citation type="journal article" date="2020" name="Nat. Commun.">
        <title>Large-scale genome sequencing of mycorrhizal fungi provides insights into the early evolution of symbiotic traits.</title>
        <authorList>
            <person name="Miyauchi S."/>
            <person name="Kiss E."/>
            <person name="Kuo A."/>
            <person name="Drula E."/>
            <person name="Kohler A."/>
            <person name="Sanchez-Garcia M."/>
            <person name="Morin E."/>
            <person name="Andreopoulos B."/>
            <person name="Barry K.W."/>
            <person name="Bonito G."/>
            <person name="Buee M."/>
            <person name="Carver A."/>
            <person name="Chen C."/>
            <person name="Cichocki N."/>
            <person name="Clum A."/>
            <person name="Culley D."/>
            <person name="Crous P.W."/>
            <person name="Fauchery L."/>
            <person name="Girlanda M."/>
            <person name="Hayes R.D."/>
            <person name="Keri Z."/>
            <person name="LaButti K."/>
            <person name="Lipzen A."/>
            <person name="Lombard V."/>
            <person name="Magnuson J."/>
            <person name="Maillard F."/>
            <person name="Murat C."/>
            <person name="Nolan M."/>
            <person name="Ohm R.A."/>
            <person name="Pangilinan J."/>
            <person name="Pereira M.F."/>
            <person name="Perotto S."/>
            <person name="Peter M."/>
            <person name="Pfister S."/>
            <person name="Riley R."/>
            <person name="Sitrit Y."/>
            <person name="Stielow J.B."/>
            <person name="Szollosi G."/>
            <person name="Zifcakova L."/>
            <person name="Stursova M."/>
            <person name="Spatafora J.W."/>
            <person name="Tedersoo L."/>
            <person name="Vaario L.M."/>
            <person name="Yamada A."/>
            <person name="Yan M."/>
            <person name="Wang P."/>
            <person name="Xu J."/>
            <person name="Bruns T."/>
            <person name="Baldrian P."/>
            <person name="Vilgalys R."/>
            <person name="Dunand C."/>
            <person name="Henrissat B."/>
            <person name="Grigoriev I.V."/>
            <person name="Hibbett D."/>
            <person name="Nagy L.G."/>
            <person name="Martin F.M."/>
        </authorList>
    </citation>
    <scope>NUCLEOTIDE SEQUENCE</scope>
    <source>
        <strain evidence="3">UP504</strain>
    </source>
</reference>
<evidence type="ECO:0000313" key="3">
    <source>
        <dbReference type="EMBL" id="KAF9516015.1"/>
    </source>
</evidence>
<feature type="region of interest" description="Disordered" evidence="1">
    <location>
        <begin position="531"/>
        <end position="609"/>
    </location>
</feature>
<feature type="compositionally biased region" description="Polar residues" evidence="1">
    <location>
        <begin position="567"/>
        <end position="583"/>
    </location>
</feature>
<dbReference type="GO" id="GO:0006406">
    <property type="term" value="P:mRNA export from nucleus"/>
    <property type="evidence" value="ECO:0007669"/>
    <property type="project" value="TreeGrafter"/>
</dbReference>
<evidence type="ECO:0000256" key="1">
    <source>
        <dbReference type="SAM" id="MobiDB-lite"/>
    </source>
</evidence>